<dbReference type="AlphaFoldDB" id="A0A088RRZ5"/>
<dbReference type="VEuPathDB" id="TriTrypDB:LPMP_250470"/>
<dbReference type="GeneID" id="22575695"/>
<organism evidence="2 3">
    <name type="scientific">Leishmania panamensis</name>
    <dbReference type="NCBI Taxonomy" id="5679"/>
    <lineage>
        <taxon>Eukaryota</taxon>
        <taxon>Discoba</taxon>
        <taxon>Euglenozoa</taxon>
        <taxon>Kinetoplastea</taxon>
        <taxon>Metakinetoplastina</taxon>
        <taxon>Trypanosomatida</taxon>
        <taxon>Trypanosomatidae</taxon>
        <taxon>Leishmaniinae</taxon>
        <taxon>Leishmania</taxon>
        <taxon>Leishmania guyanensis species complex</taxon>
    </lineage>
</organism>
<sequence length="132" mass="15244">MHSVAKRKEQAVVVAVGPAPQMRMCTDVLTDVQDEPVMTEEELRAWSEFDRSRPTSPSPVVRNGNWQLPKRYQGVFQERYILMILALTLLLFIASTYQMDTKTELEEIKRTYGIDDAIKLPTKRTGHRNTMM</sequence>
<dbReference type="EMBL" id="CP009394">
    <property type="protein sequence ID" value="AIN98912.1"/>
    <property type="molecule type" value="Genomic_DNA"/>
</dbReference>
<gene>
    <name evidence="2" type="ORF">LPMP_250470</name>
</gene>
<protein>
    <submittedName>
        <fullName evidence="2">Uncharacterized protein</fullName>
    </submittedName>
</protein>
<reference evidence="2 3" key="1">
    <citation type="journal article" date="2015" name="Sci. Rep.">
        <title>The genome of Leishmania panamensis: insights into genomics of the L. (Viannia) subgenus.</title>
        <authorList>
            <person name="Llanes A."/>
            <person name="Restrepo C.M."/>
            <person name="Vecchio G.D."/>
            <person name="Anguizola F.J."/>
            <person name="Lleonart R."/>
        </authorList>
    </citation>
    <scope>NUCLEOTIDE SEQUENCE [LARGE SCALE GENOMIC DNA]</scope>
    <source>
        <strain evidence="2 3">MHOM/PA/94/PSC-1</strain>
    </source>
</reference>
<dbReference type="Proteomes" id="UP000063063">
    <property type="component" value="Chromosome 25"/>
</dbReference>
<keyword evidence="1" id="KW-1133">Transmembrane helix</keyword>
<evidence type="ECO:0000313" key="3">
    <source>
        <dbReference type="Proteomes" id="UP000063063"/>
    </source>
</evidence>
<dbReference type="RefSeq" id="XP_010699619.1">
    <property type="nucleotide sequence ID" value="XM_010701317.1"/>
</dbReference>
<keyword evidence="1" id="KW-0472">Membrane</keyword>
<evidence type="ECO:0000313" key="2">
    <source>
        <dbReference type="EMBL" id="AIN98912.1"/>
    </source>
</evidence>
<evidence type="ECO:0000256" key="1">
    <source>
        <dbReference type="SAM" id="Phobius"/>
    </source>
</evidence>
<keyword evidence="1" id="KW-0812">Transmembrane</keyword>
<dbReference type="OrthoDB" id="262502at2759"/>
<proteinExistence type="predicted"/>
<keyword evidence="3" id="KW-1185">Reference proteome</keyword>
<dbReference type="eggNOG" id="ENOG502SPA5">
    <property type="taxonomic scope" value="Eukaryota"/>
</dbReference>
<feature type="transmembrane region" description="Helical" evidence="1">
    <location>
        <begin position="80"/>
        <end position="99"/>
    </location>
</feature>
<dbReference type="VEuPathDB" id="TriTrypDB:LPAL13_250009200"/>
<accession>A0A088RRZ5</accession>
<name>A0A088RRZ5_LEIPA</name>
<dbReference type="KEGG" id="lpan:LPMP_250470"/>